<dbReference type="EMBL" id="FOUU01000002">
    <property type="protein sequence ID" value="SFM60825.1"/>
    <property type="molecule type" value="Genomic_DNA"/>
</dbReference>
<accession>A0A1I4S8J6</accession>
<organism evidence="1 2">
    <name type="scientific">Thermodesulforhabdus norvegica</name>
    <dbReference type="NCBI Taxonomy" id="39841"/>
    <lineage>
        <taxon>Bacteria</taxon>
        <taxon>Pseudomonadati</taxon>
        <taxon>Thermodesulfobacteriota</taxon>
        <taxon>Syntrophobacteria</taxon>
        <taxon>Syntrophobacterales</taxon>
        <taxon>Thermodesulforhabdaceae</taxon>
        <taxon>Thermodesulforhabdus</taxon>
    </lineage>
</organism>
<reference evidence="1 2" key="1">
    <citation type="submission" date="2016-10" db="EMBL/GenBank/DDBJ databases">
        <authorList>
            <person name="de Groot N.N."/>
        </authorList>
    </citation>
    <scope>NUCLEOTIDE SEQUENCE [LARGE SCALE GENOMIC DNA]</scope>
    <source>
        <strain evidence="1 2">DSM 9990</strain>
    </source>
</reference>
<name>A0A1I4S8J6_9BACT</name>
<evidence type="ECO:0000313" key="2">
    <source>
        <dbReference type="Proteomes" id="UP000199611"/>
    </source>
</evidence>
<sequence>MTVEGILLPLEKKIDESFYYVELDRHLAIPVGLGGECDPDLYKTVKLSDYSYMCAVPEDVLNKHIADLDYYNPSSRFHKLLSSTNPSNIYLVFIVRPSAFGMYHEIAKKAKERGFRIGWYPVEQRAPLVFSVYGRNIGAQ</sequence>
<keyword evidence="2" id="KW-1185">Reference proteome</keyword>
<dbReference type="STRING" id="39841.SAMN05660836_00824"/>
<protein>
    <submittedName>
        <fullName evidence="1">Uncharacterized protein</fullName>
    </submittedName>
</protein>
<dbReference type="AlphaFoldDB" id="A0A1I4S8J6"/>
<evidence type="ECO:0000313" key="1">
    <source>
        <dbReference type="EMBL" id="SFM60825.1"/>
    </source>
</evidence>
<dbReference type="Proteomes" id="UP000199611">
    <property type="component" value="Unassembled WGS sequence"/>
</dbReference>
<gene>
    <name evidence="1" type="ORF">SAMN05660836_00824</name>
</gene>
<proteinExistence type="predicted"/>